<dbReference type="RefSeq" id="WP_067767193.1">
    <property type="nucleotide sequence ID" value="NZ_LZDS01000029.1"/>
</dbReference>
<proteinExistence type="predicted"/>
<feature type="coiled-coil region" evidence="1">
    <location>
        <begin position="335"/>
        <end position="369"/>
    </location>
</feature>
<comment type="caution">
    <text evidence="2">The sequence shown here is derived from an EMBL/GenBank/DDBJ whole genome shotgun (WGS) entry which is preliminary data.</text>
</comment>
<dbReference type="Proteomes" id="UP000185753">
    <property type="component" value="Unassembled WGS sequence"/>
</dbReference>
<organism evidence="2 3">
    <name type="scientific">Acinetobacter gandensis</name>
    <dbReference type="NCBI Taxonomy" id="1443941"/>
    <lineage>
        <taxon>Bacteria</taxon>
        <taxon>Pseudomonadati</taxon>
        <taxon>Pseudomonadota</taxon>
        <taxon>Gammaproteobacteria</taxon>
        <taxon>Moraxellales</taxon>
        <taxon>Moraxellaceae</taxon>
        <taxon>Acinetobacter</taxon>
    </lineage>
</organism>
<dbReference type="InterPro" id="IPR027417">
    <property type="entry name" value="P-loop_NTPase"/>
</dbReference>
<dbReference type="AlphaFoldDB" id="A0A1A7R9V0"/>
<feature type="coiled-coil region" evidence="1">
    <location>
        <begin position="105"/>
        <end position="137"/>
    </location>
</feature>
<dbReference type="OrthoDB" id="4770574at2"/>
<evidence type="ECO:0000313" key="3">
    <source>
        <dbReference type="Proteomes" id="UP000185753"/>
    </source>
</evidence>
<name>A0A1A7R9V0_9GAMM</name>
<sequence length="723" mass="84028">MNKILKINLQNCFGIGELKHDFKFSADSNVQLIYAPNGTMKTSFSNVFDLLSTDKTSEIKDRVFKEKVPVVDIQINNEPIDKNSILVINANNKDTVKSITKFIASSDLKRRYDEIYNELLEEKNRFIKNLKKQSQSNDCESELKSVFEDDETIFDYLERIDPLLSGKFESYSFKYNDVFDKTNKVKVFISENESLLDDYFQRYNELLTQSKFFRKSDNSFGTLQANNLLDSVKDNSFFDAGHTISLSTNEIISSKDTFSALIKNEMDKILKDEQLLNTFEKIDNTLSKNPALRSFKSVIERDHNLLVKLKDYEEFRKYIWLSYISKLKNENNQIVEFYKIRKNELKAIISSANAEIEKWKETIELFNSRFYVPFTIGLENQSDIILQSAAPKLTFTYKGSKLEDNNETTLLNLLSRGESRAYFILKFLFEIESRLSDGQELMLIFDDVADSFDYKNKYAIIEYIKDLLEKPNVNALILTHNFDFYRTVHSRLSIKDCGFMASKCDEGRIKLFEGKYTKDVFNNVFVKNYKNRKNFIGIIPFVRNLFDYLSDKEGSEFLTSCLHIKLNTSAIKVSEIHNYLIRVLKNKSEITLDFKDKNYLDMVFEESNLVVNNISEYSIDLEDKLVLAIACRLKAEIFMISKLEPDEVTSIKKNQTLQLYKLCVNKGVDKNALKLIDKVNLITPEHIHVNSFMFEPLVDMSINYLVDLYNAISTLHADVTQVA</sequence>
<gene>
    <name evidence="2" type="ORF">A9J31_09690</name>
</gene>
<keyword evidence="3" id="KW-1185">Reference proteome</keyword>
<keyword evidence="1" id="KW-0175">Coiled coil</keyword>
<protein>
    <recommendedName>
        <fullName evidence="4">Protein CR006 P-loop domain-containing protein</fullName>
    </recommendedName>
</protein>
<evidence type="ECO:0008006" key="4">
    <source>
        <dbReference type="Google" id="ProtNLM"/>
    </source>
</evidence>
<dbReference type="EMBL" id="LZDS01000029">
    <property type="protein sequence ID" value="OBX27497.1"/>
    <property type="molecule type" value="Genomic_DNA"/>
</dbReference>
<accession>A0A1A7R9V0</accession>
<evidence type="ECO:0000313" key="2">
    <source>
        <dbReference type="EMBL" id="OBX27497.1"/>
    </source>
</evidence>
<dbReference type="SUPFAM" id="SSF52540">
    <property type="entry name" value="P-loop containing nucleoside triphosphate hydrolases"/>
    <property type="match status" value="1"/>
</dbReference>
<reference evidence="3" key="1">
    <citation type="submission" date="2016-06" db="EMBL/GenBank/DDBJ databases">
        <authorList>
            <person name="Radolfova-Krizova L."/>
            <person name="Nemec A."/>
        </authorList>
    </citation>
    <scope>NUCLEOTIDE SEQUENCE [LARGE SCALE GENOMIC DNA]</scope>
    <source>
        <strain evidence="3">ANC 4275</strain>
    </source>
</reference>
<evidence type="ECO:0000256" key="1">
    <source>
        <dbReference type="SAM" id="Coils"/>
    </source>
</evidence>